<proteinExistence type="predicted"/>
<evidence type="ECO:0000259" key="2">
    <source>
        <dbReference type="Pfam" id="PF18962"/>
    </source>
</evidence>
<name>A0A9Q3UT96_9FLAO</name>
<dbReference type="Proteomes" id="UP001107960">
    <property type="component" value="Unassembled WGS sequence"/>
</dbReference>
<dbReference type="Pfam" id="PF18962">
    <property type="entry name" value="Por_Secre_tail"/>
    <property type="match status" value="1"/>
</dbReference>
<reference evidence="3" key="3">
    <citation type="submission" date="2024-05" db="EMBL/GenBank/DDBJ databases">
        <title>Description of novel Chryseobacterium sp. strain C-2.</title>
        <authorList>
            <person name="Saticioglu I.B."/>
        </authorList>
    </citation>
    <scope>NUCLEOTIDE SEQUENCE</scope>
    <source>
        <strain evidence="3">C-2</strain>
    </source>
</reference>
<comment type="caution">
    <text evidence="4">The sequence shown here is derived from an EMBL/GenBank/DDBJ whole genome shotgun (WGS) entry which is preliminary data.</text>
</comment>
<dbReference type="NCBIfam" id="TIGR04183">
    <property type="entry name" value="Por_Secre_tail"/>
    <property type="match status" value="1"/>
</dbReference>
<keyword evidence="5" id="KW-1185">Reference proteome</keyword>
<accession>A0A9Q3UT96</accession>
<evidence type="ECO:0000313" key="5">
    <source>
        <dbReference type="Proteomes" id="UP000603715"/>
    </source>
</evidence>
<reference evidence="4" key="1">
    <citation type="submission" date="2021-11" db="EMBL/GenBank/DDBJ databases">
        <title>Description of novel Chryseobacterium species.</title>
        <authorList>
            <person name="Saticioglu I.B."/>
            <person name="Ay H."/>
            <person name="Altun S."/>
            <person name="Duman M."/>
        </authorList>
    </citation>
    <scope>NUCLEOTIDE SEQUENCE</scope>
    <source>
        <strain evidence="4">C-39</strain>
    </source>
</reference>
<dbReference type="EMBL" id="JACXXP010000004">
    <property type="protein sequence ID" value="MBD3904113.1"/>
    <property type="molecule type" value="Genomic_DNA"/>
</dbReference>
<gene>
    <name evidence="3" type="ORF">IEW27_05810</name>
    <name evidence="4" type="ORF">LNP80_03475</name>
</gene>
<organism evidence="4 6">
    <name type="scientific">Chryseobacterium muglaense</name>
    <dbReference type="NCBI Taxonomy" id="2893752"/>
    <lineage>
        <taxon>Bacteria</taxon>
        <taxon>Pseudomonadati</taxon>
        <taxon>Bacteroidota</taxon>
        <taxon>Flavobacteriia</taxon>
        <taxon>Flavobacteriales</taxon>
        <taxon>Weeksellaceae</taxon>
        <taxon>Chryseobacterium group</taxon>
        <taxon>Chryseobacterium</taxon>
    </lineage>
</organism>
<sequence>MVKISPFNFGKAFATIGIFANLISVNAQQWENVGASANVSAGGSSYNNLITDGSGNYYLSYYDTSVSKGSVQKFDGNNWSYLGGSPGITNGIALYNSLSVDPSGNVYYTNQGTGLEVRKFSSNAWSALASATTNTVNFHASSVSPSNVLFTYSSDGSGTVRRFGNNTWEQVGNAGFSSGASFAEMVIGTNNKVYTCNVSSGVRVYENSTTATSSDNWSLVGGAMVDTSSSSGEQYTSDIAIDSYNNLYVAYISNSTNGRKINVKKYNGTAWTQLGSANFSAKAVQHLAIAVSSNGIPFVVASQWDSSDGNHLKNTVYKYDSTANAWSTFGGNFVSDGQATYNDLAVDNLNNYLVLTYTQGNTQVKRISLASILSVQDIKKDNFEVYPNPTNGIIKIKGDAKIKSVEITNTAGQFLGNLPEAQQIDLTPFTKGVYYIKINLEKGKPIVKKIIKK</sequence>
<evidence type="ECO:0000256" key="1">
    <source>
        <dbReference type="ARBA" id="ARBA00022729"/>
    </source>
</evidence>
<dbReference type="InterPro" id="IPR026444">
    <property type="entry name" value="Secre_tail"/>
</dbReference>
<dbReference type="EMBL" id="JAJJML010000001">
    <property type="protein sequence ID" value="MCC9033315.1"/>
    <property type="molecule type" value="Genomic_DNA"/>
</dbReference>
<reference evidence="5" key="2">
    <citation type="submission" date="2023-07" db="EMBL/GenBank/DDBJ databases">
        <title>Description of novel Chryseobacterium sp. strain C-2.</title>
        <authorList>
            <person name="Saticioglu I.B."/>
        </authorList>
    </citation>
    <scope>NUCLEOTIDE SEQUENCE [LARGE SCALE GENOMIC DNA]</scope>
    <source>
        <strain evidence="5">C-2</strain>
    </source>
</reference>
<dbReference type="SUPFAM" id="SSF63829">
    <property type="entry name" value="Calcium-dependent phosphotriesterase"/>
    <property type="match status" value="1"/>
</dbReference>
<dbReference type="AlphaFoldDB" id="A0A9Q3UT96"/>
<evidence type="ECO:0000313" key="6">
    <source>
        <dbReference type="Proteomes" id="UP001107960"/>
    </source>
</evidence>
<keyword evidence="1" id="KW-0732">Signal</keyword>
<protein>
    <submittedName>
        <fullName evidence="4">T9SS type A sorting domain-containing protein</fullName>
    </submittedName>
</protein>
<dbReference type="RefSeq" id="WP_191178690.1">
    <property type="nucleotide sequence ID" value="NZ_JACXXP010000004.1"/>
</dbReference>
<evidence type="ECO:0000313" key="3">
    <source>
        <dbReference type="EMBL" id="MBD3904113.1"/>
    </source>
</evidence>
<feature type="domain" description="Secretion system C-terminal sorting" evidence="2">
    <location>
        <begin position="385"/>
        <end position="451"/>
    </location>
</feature>
<evidence type="ECO:0000313" key="4">
    <source>
        <dbReference type="EMBL" id="MCC9033315.1"/>
    </source>
</evidence>
<dbReference type="Proteomes" id="UP000603715">
    <property type="component" value="Unassembled WGS sequence"/>
</dbReference>
<dbReference type="SUPFAM" id="SSF101898">
    <property type="entry name" value="NHL repeat"/>
    <property type="match status" value="1"/>
</dbReference>